<dbReference type="GO" id="GO:0004674">
    <property type="term" value="F:protein serine/threonine kinase activity"/>
    <property type="evidence" value="ECO:0007669"/>
    <property type="project" value="TreeGrafter"/>
</dbReference>
<feature type="domain" description="Protein kinase" evidence="2">
    <location>
        <begin position="393"/>
        <end position="650"/>
    </location>
</feature>
<keyword evidence="4" id="KW-1185">Reference proteome</keyword>
<feature type="compositionally biased region" description="Polar residues" evidence="1">
    <location>
        <begin position="82"/>
        <end position="97"/>
    </location>
</feature>
<dbReference type="PANTHER" id="PTHR44329:SF214">
    <property type="entry name" value="PROTEIN KINASE DOMAIN-CONTAINING PROTEIN"/>
    <property type="match status" value="1"/>
</dbReference>
<gene>
    <name evidence="3" type="ORF">BOTBODRAFT_56957</name>
</gene>
<dbReference type="HOGENOM" id="CLU_000288_7_38_1"/>
<dbReference type="Gene3D" id="1.10.510.10">
    <property type="entry name" value="Transferase(Phosphotransferase) domain 1"/>
    <property type="match status" value="1"/>
</dbReference>
<dbReference type="SUPFAM" id="SSF56112">
    <property type="entry name" value="Protein kinase-like (PK-like)"/>
    <property type="match status" value="1"/>
</dbReference>
<dbReference type="EMBL" id="KL198052">
    <property type="protein sequence ID" value="KDQ12082.1"/>
    <property type="molecule type" value="Genomic_DNA"/>
</dbReference>
<dbReference type="InterPro" id="IPR000719">
    <property type="entry name" value="Prot_kinase_dom"/>
</dbReference>
<feature type="compositionally biased region" description="Low complexity" evidence="1">
    <location>
        <begin position="31"/>
        <end position="45"/>
    </location>
</feature>
<organism evidence="3 4">
    <name type="scientific">Botryobasidium botryosum (strain FD-172 SS1)</name>
    <dbReference type="NCBI Taxonomy" id="930990"/>
    <lineage>
        <taxon>Eukaryota</taxon>
        <taxon>Fungi</taxon>
        <taxon>Dikarya</taxon>
        <taxon>Basidiomycota</taxon>
        <taxon>Agaricomycotina</taxon>
        <taxon>Agaricomycetes</taxon>
        <taxon>Cantharellales</taxon>
        <taxon>Botryobasidiaceae</taxon>
        <taxon>Botryobasidium</taxon>
    </lineage>
</organism>
<dbReference type="InterPro" id="IPR059179">
    <property type="entry name" value="MLKL-like_MCAfunc"/>
</dbReference>
<dbReference type="Pfam" id="PF07714">
    <property type="entry name" value="PK_Tyr_Ser-Thr"/>
    <property type="match status" value="1"/>
</dbReference>
<sequence length="654" mass="73998">MGNSFSRREDRHQRAEPQRHRPSLSAGSFDGHQGQQQQQQQQQWGGPPPPQREQQNDSYNNAQMASSRPAPAPPSPRPQPPTVDSNRSNHSTQNYPPQAQGGHNRRVSEMSSPRTYTPQGTPPIAPPRNNVNARPTQPTQNLSSQSYLSPPQTLRSSNSRQSFNTVFSAENAATALNFIALAAQCAPIPGLGAGVATLQGITEVFVKINYNREQCLILKNRSVKIFMTIKDSWNPRDENRLRPSVDRFIALLNTIWVSMDHWSTMSRFDSFINQFNITADIEDKLRKLDDTINAFTLTSHIELHRWNQEFSEARERDSDNLGKILKNQEEMMETNTANQQRLENFMRELQETVRKAPEPERRTAQKKLLTIQSVSGKALPDTRLQGRLECEKIGDTAIAGSGAYEIWEGLWLGEQKVALKVLRGIGIADKQKNMRRCQRQVMIWSSLNNKYILPLYGICEDDGPFPYLVSPWCSNGDAPRYIQNNEGVDRLKICLEAAYGLRYLHSKKEPIIHGGVKGSNILISDEGTALLADFGLSNMLESQFTQSNASGVNYRWMAPEMQEGELTKECDIWAWGMMVLELLTGKQPFYTTKMPGSVLMKIIQGVLPERKDYVSPDLDNNVWSLLQACWQKDPSRRPTIHEVVKRVEAIRSAN</sequence>
<evidence type="ECO:0000313" key="3">
    <source>
        <dbReference type="EMBL" id="KDQ12082.1"/>
    </source>
</evidence>
<dbReference type="STRING" id="930990.A0A067MJM2"/>
<dbReference type="AlphaFoldDB" id="A0A067MJM2"/>
<reference evidence="4" key="1">
    <citation type="journal article" date="2014" name="Proc. Natl. Acad. Sci. U.S.A.">
        <title>Extensive sampling of basidiomycete genomes demonstrates inadequacy of the white-rot/brown-rot paradigm for wood decay fungi.</title>
        <authorList>
            <person name="Riley R."/>
            <person name="Salamov A.A."/>
            <person name="Brown D.W."/>
            <person name="Nagy L.G."/>
            <person name="Floudas D."/>
            <person name="Held B.W."/>
            <person name="Levasseur A."/>
            <person name="Lombard V."/>
            <person name="Morin E."/>
            <person name="Otillar R."/>
            <person name="Lindquist E.A."/>
            <person name="Sun H."/>
            <person name="LaButti K.M."/>
            <person name="Schmutz J."/>
            <person name="Jabbour D."/>
            <person name="Luo H."/>
            <person name="Baker S.E."/>
            <person name="Pisabarro A.G."/>
            <person name="Walton J.D."/>
            <person name="Blanchette R.A."/>
            <person name="Henrissat B."/>
            <person name="Martin F."/>
            <person name="Cullen D."/>
            <person name="Hibbett D.S."/>
            <person name="Grigoriev I.V."/>
        </authorList>
    </citation>
    <scope>NUCLEOTIDE SEQUENCE [LARGE SCALE GENOMIC DNA]</scope>
    <source>
        <strain evidence="4">FD-172 SS1</strain>
    </source>
</reference>
<dbReference type="PANTHER" id="PTHR44329">
    <property type="entry name" value="SERINE/THREONINE-PROTEIN KINASE TNNI3K-RELATED"/>
    <property type="match status" value="1"/>
</dbReference>
<feature type="compositionally biased region" description="Pro residues" evidence="1">
    <location>
        <begin position="70"/>
        <end position="81"/>
    </location>
</feature>
<evidence type="ECO:0000259" key="2">
    <source>
        <dbReference type="PROSITE" id="PS50011"/>
    </source>
</evidence>
<dbReference type="CDD" id="cd21037">
    <property type="entry name" value="MLKL_NTD"/>
    <property type="match status" value="1"/>
</dbReference>
<evidence type="ECO:0000256" key="1">
    <source>
        <dbReference type="SAM" id="MobiDB-lite"/>
    </source>
</evidence>
<proteinExistence type="predicted"/>
<dbReference type="PROSITE" id="PS50011">
    <property type="entry name" value="PROTEIN_KINASE_DOM"/>
    <property type="match status" value="1"/>
</dbReference>
<feature type="compositionally biased region" description="Basic and acidic residues" evidence="1">
    <location>
        <begin position="1"/>
        <end position="19"/>
    </location>
</feature>
<dbReference type="InterPro" id="IPR001245">
    <property type="entry name" value="Ser-Thr/Tyr_kinase_cat_dom"/>
</dbReference>
<name>A0A067MJM2_BOTB1</name>
<dbReference type="GO" id="GO:0005524">
    <property type="term" value="F:ATP binding"/>
    <property type="evidence" value="ECO:0007669"/>
    <property type="project" value="InterPro"/>
</dbReference>
<dbReference type="Proteomes" id="UP000027195">
    <property type="component" value="Unassembled WGS sequence"/>
</dbReference>
<dbReference type="InterPro" id="IPR011009">
    <property type="entry name" value="Kinase-like_dom_sf"/>
</dbReference>
<feature type="compositionally biased region" description="Polar residues" evidence="1">
    <location>
        <begin position="129"/>
        <end position="159"/>
    </location>
</feature>
<feature type="compositionally biased region" description="Polar residues" evidence="1">
    <location>
        <begin position="109"/>
        <end position="119"/>
    </location>
</feature>
<evidence type="ECO:0000313" key="4">
    <source>
        <dbReference type="Proteomes" id="UP000027195"/>
    </source>
</evidence>
<dbReference type="OrthoDB" id="4062651at2759"/>
<protein>
    <recommendedName>
        <fullName evidence="2">Protein kinase domain-containing protein</fullName>
    </recommendedName>
</protein>
<accession>A0A067MJM2</accession>
<feature type="region of interest" description="Disordered" evidence="1">
    <location>
        <begin position="1"/>
        <end position="159"/>
    </location>
</feature>
<dbReference type="InterPro" id="IPR051681">
    <property type="entry name" value="Ser/Thr_Kinases-Pseudokinases"/>
</dbReference>
<dbReference type="InParanoid" id="A0A067MJM2"/>